<sequence>MFDTKNRGKTWNTTFCDYSAHLLPVDNNYPYRHYVSSSSGNILTVNSMGQIIWESDLEQPIVAMYLLQDDGLHKLPFTVMGRETMENLVKYNSFHY</sequence>
<accession>A0A1I7WXX1</accession>
<reference evidence="2" key="1">
    <citation type="submission" date="2016-11" db="UniProtKB">
        <authorList>
            <consortium name="WormBaseParasite"/>
        </authorList>
    </citation>
    <scope>IDENTIFICATION</scope>
</reference>
<protein>
    <submittedName>
        <fullName evidence="2">Bulb-type lectin domain-containing protein</fullName>
    </submittedName>
</protein>
<keyword evidence="1" id="KW-1185">Reference proteome</keyword>
<name>A0A1I7WXX1_HETBA</name>
<evidence type="ECO:0000313" key="2">
    <source>
        <dbReference type="WBParaSite" id="Hba_10096"/>
    </source>
</evidence>
<proteinExistence type="predicted"/>
<evidence type="ECO:0000313" key="1">
    <source>
        <dbReference type="Proteomes" id="UP000095283"/>
    </source>
</evidence>
<dbReference type="Proteomes" id="UP000095283">
    <property type="component" value="Unplaced"/>
</dbReference>
<organism evidence="1 2">
    <name type="scientific">Heterorhabditis bacteriophora</name>
    <name type="common">Entomopathogenic nematode worm</name>
    <dbReference type="NCBI Taxonomy" id="37862"/>
    <lineage>
        <taxon>Eukaryota</taxon>
        <taxon>Metazoa</taxon>
        <taxon>Ecdysozoa</taxon>
        <taxon>Nematoda</taxon>
        <taxon>Chromadorea</taxon>
        <taxon>Rhabditida</taxon>
        <taxon>Rhabditina</taxon>
        <taxon>Rhabditomorpha</taxon>
        <taxon>Strongyloidea</taxon>
        <taxon>Heterorhabditidae</taxon>
        <taxon>Heterorhabditis</taxon>
    </lineage>
</organism>
<dbReference type="AlphaFoldDB" id="A0A1I7WXX1"/>
<dbReference type="WBParaSite" id="Hba_10096">
    <property type="protein sequence ID" value="Hba_10096"/>
    <property type="gene ID" value="Hba_10096"/>
</dbReference>